<reference evidence="2 3" key="1">
    <citation type="journal article" date="2016" name="Front. Microbiol.">
        <title>Comparative Genomics Analysis of Streptomyces Species Reveals Their Adaptation to the Marine Environment and Their Diversity at the Genomic Level.</title>
        <authorList>
            <person name="Tian X."/>
            <person name="Zhang Z."/>
            <person name="Yang T."/>
            <person name="Chen M."/>
            <person name="Li J."/>
            <person name="Chen F."/>
            <person name="Yang J."/>
            <person name="Li W."/>
            <person name="Zhang B."/>
            <person name="Zhang Z."/>
            <person name="Wu J."/>
            <person name="Zhang C."/>
            <person name="Long L."/>
            <person name="Xiao J."/>
        </authorList>
    </citation>
    <scope>NUCLEOTIDE SEQUENCE [LARGE SCALE GENOMIC DNA]</scope>
    <source>
        <strain evidence="2 3">SCSIO 02100</strain>
    </source>
</reference>
<dbReference type="InterPro" id="IPR045608">
    <property type="entry name" value="Trypco2"/>
</dbReference>
<dbReference type="OrthoDB" id="3696289at2"/>
<organism evidence="2 3">
    <name type="scientific">Streptomyces oceani</name>
    <dbReference type="NCBI Taxonomy" id="1075402"/>
    <lineage>
        <taxon>Bacteria</taxon>
        <taxon>Bacillati</taxon>
        <taxon>Actinomycetota</taxon>
        <taxon>Actinomycetes</taxon>
        <taxon>Kitasatosporales</taxon>
        <taxon>Streptomycetaceae</taxon>
        <taxon>Streptomyces</taxon>
    </lineage>
</organism>
<dbReference type="Proteomes" id="UP000176101">
    <property type="component" value="Unassembled WGS sequence"/>
</dbReference>
<gene>
    <name evidence="2" type="ORF">AN216_14490</name>
</gene>
<dbReference type="EMBL" id="LJGU01000127">
    <property type="protein sequence ID" value="OEV02691.1"/>
    <property type="molecule type" value="Genomic_DNA"/>
</dbReference>
<dbReference type="STRING" id="1075402.AN216_14490"/>
<evidence type="ECO:0000259" key="1">
    <source>
        <dbReference type="Pfam" id="PF19631"/>
    </source>
</evidence>
<evidence type="ECO:0000313" key="3">
    <source>
        <dbReference type="Proteomes" id="UP000176101"/>
    </source>
</evidence>
<feature type="domain" description="Trypsin-co-occurring" evidence="1">
    <location>
        <begin position="1"/>
        <end position="78"/>
    </location>
</feature>
<comment type="caution">
    <text evidence="2">The sequence shown here is derived from an EMBL/GenBank/DDBJ whole genome shotgun (WGS) entry which is preliminary data.</text>
</comment>
<dbReference type="RefSeq" id="WP_070197069.1">
    <property type="nucleotide sequence ID" value="NZ_LJGU01000127.1"/>
</dbReference>
<evidence type="ECO:0000313" key="2">
    <source>
        <dbReference type="EMBL" id="OEV02691.1"/>
    </source>
</evidence>
<sequence length="106" mass="10935">MELAQAVQVLRDELTSAAAQGAGSDMAFHVGPIEMEFAVELRKDAHARGGIRAIVLSAETEGAVGRTRTHRVSLTLEPRRSATGDPLLIAADDEGDATGLAGAGAL</sequence>
<name>A0A1E7KFJ1_9ACTN</name>
<proteinExistence type="predicted"/>
<dbReference type="Pfam" id="PF19631">
    <property type="entry name" value="Trypco2"/>
    <property type="match status" value="1"/>
</dbReference>
<keyword evidence="3" id="KW-1185">Reference proteome</keyword>
<accession>A0A1E7KFJ1</accession>
<protein>
    <recommendedName>
        <fullName evidence="1">Trypsin-co-occurring domain-containing protein</fullName>
    </recommendedName>
</protein>
<dbReference type="AlphaFoldDB" id="A0A1E7KFJ1"/>